<name>A0ABP4TFS4_9ACTN</name>
<proteinExistence type="predicted"/>
<comment type="caution">
    <text evidence="1">The sequence shown here is derived from an EMBL/GenBank/DDBJ whole genome shotgun (WGS) entry which is preliminary data.</text>
</comment>
<protein>
    <submittedName>
        <fullName evidence="1">Helix-turn-helix domain-containing protein</fullName>
    </submittedName>
</protein>
<sequence length="335" mass="37935">MQVSVPSISSWETGTPPKIPPQHWLEKYAIFFATKRSVANGVARVLSLDELTAMEREEHSKLRAELLRLRNKALQWQSSEKVAESRVPTDQETSFRNPWHFPEGEPITIICSQVPEEDRAKIPYASPASADYISLYKYSDLDSLFELHGHLRAANPSSEVTLRATEDLHSNDLTTHIALLGGVDYNEITASMVRRIRLPVQQVPDWDGENGPYFEVDEHGESSRYHPDTLGSGDGLRLIEDVGFFYRGVNPYNTERTLTICNGMYARGVYGAVRALTDLRFRARNAAFLRRRFGAAATYSILMRVRIEGRVAVTPDWTSDEDRLHEWPEAPVDDG</sequence>
<evidence type="ECO:0000313" key="1">
    <source>
        <dbReference type="EMBL" id="GAA1687294.1"/>
    </source>
</evidence>
<dbReference type="EMBL" id="BAAAMU010000154">
    <property type="protein sequence ID" value="GAA1687294.1"/>
    <property type="molecule type" value="Genomic_DNA"/>
</dbReference>
<accession>A0ABP4TFS4</accession>
<evidence type="ECO:0000313" key="2">
    <source>
        <dbReference type="Proteomes" id="UP001500064"/>
    </source>
</evidence>
<dbReference type="Proteomes" id="UP001500064">
    <property type="component" value="Unassembled WGS sequence"/>
</dbReference>
<dbReference type="RefSeq" id="WP_346114206.1">
    <property type="nucleotide sequence ID" value="NZ_BAAAMU010000154.1"/>
</dbReference>
<organism evidence="1 2">
    <name type="scientific">Nonomuraea maheshkhaliensis</name>
    <dbReference type="NCBI Taxonomy" id="419590"/>
    <lineage>
        <taxon>Bacteria</taxon>
        <taxon>Bacillati</taxon>
        <taxon>Actinomycetota</taxon>
        <taxon>Actinomycetes</taxon>
        <taxon>Streptosporangiales</taxon>
        <taxon>Streptosporangiaceae</taxon>
        <taxon>Nonomuraea</taxon>
    </lineage>
</organism>
<reference evidence="2" key="1">
    <citation type="journal article" date="2019" name="Int. J. Syst. Evol. Microbiol.">
        <title>The Global Catalogue of Microorganisms (GCM) 10K type strain sequencing project: providing services to taxonomists for standard genome sequencing and annotation.</title>
        <authorList>
            <consortium name="The Broad Institute Genomics Platform"/>
            <consortium name="The Broad Institute Genome Sequencing Center for Infectious Disease"/>
            <person name="Wu L."/>
            <person name="Ma J."/>
        </authorList>
    </citation>
    <scope>NUCLEOTIDE SEQUENCE [LARGE SCALE GENOMIC DNA]</scope>
    <source>
        <strain evidence="2">JCM 13929</strain>
    </source>
</reference>
<gene>
    <name evidence="1" type="ORF">GCM10009733_099910</name>
</gene>
<keyword evidence="2" id="KW-1185">Reference proteome</keyword>